<organism evidence="1 2">
    <name type="scientific">marine gamma proteobacterium HTCC2143</name>
    <dbReference type="NCBI Taxonomy" id="247633"/>
    <lineage>
        <taxon>Bacteria</taxon>
        <taxon>Pseudomonadati</taxon>
        <taxon>Pseudomonadota</taxon>
        <taxon>Gammaproteobacteria</taxon>
        <taxon>Cellvibrionales</taxon>
        <taxon>Spongiibacteraceae</taxon>
        <taxon>BD1-7 clade</taxon>
    </lineage>
</organism>
<comment type="caution">
    <text evidence="1">The sequence shown here is derived from an EMBL/GenBank/DDBJ whole genome shotgun (WGS) entry which is preliminary data.</text>
</comment>
<evidence type="ECO:0000313" key="2">
    <source>
        <dbReference type="Proteomes" id="UP000004931"/>
    </source>
</evidence>
<dbReference type="AlphaFoldDB" id="A0Y7Y4"/>
<reference evidence="1 2" key="1">
    <citation type="journal article" date="2010" name="J. Bacteriol.">
        <title>Genome sequence of the oligotrophic marine Gammaproteobacterium HTCC2143, isolated from the Oregon Coast.</title>
        <authorList>
            <person name="Oh H.M."/>
            <person name="Kang I."/>
            <person name="Ferriera S."/>
            <person name="Giovannoni S.J."/>
            <person name="Cho J.C."/>
        </authorList>
    </citation>
    <scope>NUCLEOTIDE SEQUENCE [LARGE SCALE GENOMIC DNA]</scope>
    <source>
        <strain evidence="1 2">HTCC2143</strain>
    </source>
</reference>
<gene>
    <name evidence="1" type="ORF">GP2143_13321</name>
</gene>
<evidence type="ECO:0000313" key="1">
    <source>
        <dbReference type="EMBL" id="EAW32238.1"/>
    </source>
</evidence>
<name>A0Y7Y4_9GAMM</name>
<dbReference type="EMBL" id="AAVT01000001">
    <property type="protein sequence ID" value="EAW32238.1"/>
    <property type="molecule type" value="Genomic_DNA"/>
</dbReference>
<dbReference type="Proteomes" id="UP000004931">
    <property type="component" value="Unassembled WGS sequence"/>
</dbReference>
<accession>A0Y7Y4</accession>
<proteinExistence type="predicted"/>
<dbReference type="STRING" id="247633.GP2143_13321"/>
<protein>
    <submittedName>
        <fullName evidence="1">Uncharacterized protein</fullName>
    </submittedName>
</protein>
<sequence length="31" mass="3153">MKGGGIIAGLAFTVEPAYFVGREKAITNAAV</sequence>
<keyword evidence="2" id="KW-1185">Reference proteome</keyword>